<protein>
    <submittedName>
        <fullName evidence="3">Phosphatidylglycerophosphatase A</fullName>
    </submittedName>
</protein>
<reference evidence="3 4" key="1">
    <citation type="submission" date="2018-11" db="EMBL/GenBank/DDBJ databases">
        <title>Rufibacter latericius sp. nov., isolated from water in Baiyang Lake.</title>
        <authorList>
            <person name="Yang Y."/>
        </authorList>
    </citation>
    <scope>NUCLEOTIDE SEQUENCE [LARGE SCALE GENOMIC DNA]</scope>
    <source>
        <strain evidence="3 4">R-22-1c-1</strain>
    </source>
</reference>
<feature type="transmembrane region" description="Helical" evidence="1">
    <location>
        <begin position="81"/>
        <end position="105"/>
    </location>
</feature>
<feature type="transmembrane region" description="Helical" evidence="1">
    <location>
        <begin position="43"/>
        <end position="61"/>
    </location>
</feature>
<keyword evidence="1" id="KW-1133">Transmembrane helix</keyword>
<dbReference type="EMBL" id="RJJD01000023">
    <property type="protein sequence ID" value="RNI21878.1"/>
    <property type="molecule type" value="Genomic_DNA"/>
</dbReference>
<sequence length="152" mass="16492">MIQLHKLISTSLGIGYVGKGGGTVAAVATCLCWYLWSGGGEGLVLWQASVTFLVTALGVWSANEVEPYWGKDDKKVVIDEVAGMCISLLFIPVTIKSVLAALVLFRFFDIVKPLGIRKTERLPGGWGVMLDDVLSGIYANVLLQLLLLFDLF</sequence>
<feature type="transmembrane region" description="Helical" evidence="1">
    <location>
        <begin position="126"/>
        <end position="149"/>
    </location>
</feature>
<dbReference type="Proteomes" id="UP000272117">
    <property type="component" value="Unassembled WGS sequence"/>
</dbReference>
<organism evidence="3 4">
    <name type="scientific">Rufibacter latericius</name>
    <dbReference type="NCBI Taxonomy" id="2487040"/>
    <lineage>
        <taxon>Bacteria</taxon>
        <taxon>Pseudomonadati</taxon>
        <taxon>Bacteroidota</taxon>
        <taxon>Cytophagia</taxon>
        <taxon>Cytophagales</taxon>
        <taxon>Hymenobacteraceae</taxon>
        <taxon>Rufibacter</taxon>
    </lineage>
</organism>
<dbReference type="OrthoDB" id="9804091at2"/>
<name>A0A3M9MBD0_9BACT</name>
<dbReference type="PIRSF" id="PIRSF006162">
    <property type="entry name" value="PgpA"/>
    <property type="match status" value="1"/>
</dbReference>
<dbReference type="InterPro" id="IPR036681">
    <property type="entry name" value="PgpA-like_sf"/>
</dbReference>
<evidence type="ECO:0000313" key="4">
    <source>
        <dbReference type="Proteomes" id="UP000272117"/>
    </source>
</evidence>
<dbReference type="CDD" id="cd06971">
    <property type="entry name" value="PgpA"/>
    <property type="match status" value="1"/>
</dbReference>
<dbReference type="Pfam" id="PF04608">
    <property type="entry name" value="PgpA"/>
    <property type="match status" value="1"/>
</dbReference>
<feature type="transmembrane region" description="Helical" evidence="1">
    <location>
        <begin position="16"/>
        <end position="36"/>
    </location>
</feature>
<dbReference type="PANTHER" id="PTHR36305">
    <property type="entry name" value="PHOSPHATIDYLGLYCEROPHOSPHATASE A"/>
    <property type="match status" value="1"/>
</dbReference>
<keyword evidence="1" id="KW-0472">Membrane</keyword>
<evidence type="ECO:0000313" key="3">
    <source>
        <dbReference type="EMBL" id="RNI21878.1"/>
    </source>
</evidence>
<feature type="domain" description="YutG/PgpA" evidence="2">
    <location>
        <begin position="8"/>
        <end position="146"/>
    </location>
</feature>
<accession>A0A3M9MBD0</accession>
<dbReference type="GO" id="GO:0006629">
    <property type="term" value="P:lipid metabolic process"/>
    <property type="evidence" value="ECO:0007669"/>
    <property type="project" value="InterPro"/>
</dbReference>
<evidence type="ECO:0000259" key="2">
    <source>
        <dbReference type="Pfam" id="PF04608"/>
    </source>
</evidence>
<dbReference type="PANTHER" id="PTHR36305:SF1">
    <property type="entry name" value="PHOSPHATIDYLGLYCEROPHOSPHATASE A"/>
    <property type="match status" value="1"/>
</dbReference>
<dbReference type="InterPro" id="IPR026037">
    <property type="entry name" value="PgpA"/>
</dbReference>
<keyword evidence="4" id="KW-1185">Reference proteome</keyword>
<proteinExistence type="predicted"/>
<gene>
    <name evidence="3" type="ORF">EFB08_22295</name>
</gene>
<keyword evidence="1" id="KW-0812">Transmembrane</keyword>
<comment type="caution">
    <text evidence="3">The sequence shown here is derived from an EMBL/GenBank/DDBJ whole genome shotgun (WGS) entry which is preliminary data.</text>
</comment>
<evidence type="ECO:0000256" key="1">
    <source>
        <dbReference type="SAM" id="Phobius"/>
    </source>
</evidence>
<dbReference type="SUPFAM" id="SSF101307">
    <property type="entry name" value="YutG-like"/>
    <property type="match status" value="1"/>
</dbReference>
<dbReference type="AlphaFoldDB" id="A0A3M9MBD0"/>
<dbReference type="InterPro" id="IPR007686">
    <property type="entry name" value="YutG/PgpA"/>
</dbReference>
<dbReference type="RefSeq" id="WP_123129201.1">
    <property type="nucleotide sequence ID" value="NZ_RJJD01000023.1"/>
</dbReference>
<dbReference type="GO" id="GO:0008962">
    <property type="term" value="F:phosphatidylglycerophosphatase activity"/>
    <property type="evidence" value="ECO:0007669"/>
    <property type="project" value="InterPro"/>
</dbReference>